<feature type="transmembrane region" description="Helical" evidence="9">
    <location>
        <begin position="54"/>
        <end position="71"/>
    </location>
</feature>
<dbReference type="PANTHER" id="PTHR30413">
    <property type="entry name" value="INNER MEMBRANE TRANSPORT PERMEASE"/>
    <property type="match status" value="1"/>
</dbReference>
<evidence type="ECO:0000256" key="1">
    <source>
        <dbReference type="ARBA" id="ARBA00004429"/>
    </source>
</evidence>
<accession>A0ABT8WBQ1</accession>
<proteinExistence type="inferred from homology"/>
<keyword evidence="4 9" id="KW-1003">Cell membrane</keyword>
<dbReference type="PANTHER" id="PTHR30413:SF8">
    <property type="entry name" value="TRANSPORT PERMEASE PROTEIN"/>
    <property type="match status" value="1"/>
</dbReference>
<keyword evidence="8 9" id="KW-0472">Membrane</keyword>
<keyword evidence="7 9" id="KW-1133">Transmembrane helix</keyword>
<organism evidence="11 12">
    <name type="scientific">Flavivirga aquimarina</name>
    <dbReference type="NCBI Taxonomy" id="2027862"/>
    <lineage>
        <taxon>Bacteria</taxon>
        <taxon>Pseudomonadati</taxon>
        <taxon>Bacteroidota</taxon>
        <taxon>Flavobacteriia</taxon>
        <taxon>Flavobacteriales</taxon>
        <taxon>Flavobacteriaceae</taxon>
        <taxon>Flavivirga</taxon>
    </lineage>
</organism>
<feature type="transmembrane region" description="Helical" evidence="9">
    <location>
        <begin position="83"/>
        <end position="99"/>
    </location>
</feature>
<keyword evidence="5" id="KW-0997">Cell inner membrane</keyword>
<dbReference type="PROSITE" id="PS51012">
    <property type="entry name" value="ABC_TM2"/>
    <property type="match status" value="1"/>
</dbReference>
<dbReference type="InterPro" id="IPR047817">
    <property type="entry name" value="ABC2_TM_bact-type"/>
</dbReference>
<evidence type="ECO:0000256" key="5">
    <source>
        <dbReference type="ARBA" id="ARBA00022519"/>
    </source>
</evidence>
<dbReference type="Pfam" id="PF01061">
    <property type="entry name" value="ABC2_membrane"/>
    <property type="match status" value="1"/>
</dbReference>
<feature type="transmembrane region" description="Helical" evidence="9">
    <location>
        <begin position="120"/>
        <end position="153"/>
    </location>
</feature>
<comment type="caution">
    <text evidence="11">The sequence shown here is derived from an EMBL/GenBank/DDBJ whole genome shotgun (WGS) entry which is preliminary data.</text>
</comment>
<comment type="similarity">
    <text evidence="2 9">Belongs to the ABC-2 integral membrane protein family.</text>
</comment>
<evidence type="ECO:0000256" key="2">
    <source>
        <dbReference type="ARBA" id="ARBA00007783"/>
    </source>
</evidence>
<reference evidence="11" key="1">
    <citation type="submission" date="2023-07" db="EMBL/GenBank/DDBJ databases">
        <title>Two novel species in the genus Flavivirga.</title>
        <authorList>
            <person name="Kwon K."/>
        </authorList>
    </citation>
    <scope>NUCLEOTIDE SEQUENCE</scope>
    <source>
        <strain evidence="11">KCTC 52353</strain>
    </source>
</reference>
<feature type="transmembrane region" description="Helical" evidence="9">
    <location>
        <begin position="165"/>
        <end position="190"/>
    </location>
</feature>
<dbReference type="RefSeq" id="WP_303278258.1">
    <property type="nucleotide sequence ID" value="NZ_JAUOEK010000120.1"/>
</dbReference>
<evidence type="ECO:0000256" key="6">
    <source>
        <dbReference type="ARBA" id="ARBA00022692"/>
    </source>
</evidence>
<feature type="transmembrane region" description="Helical" evidence="9">
    <location>
        <begin position="202"/>
        <end position="221"/>
    </location>
</feature>
<gene>
    <name evidence="11" type="ORF">Q4Q35_12205</name>
</gene>
<comment type="subcellular location">
    <subcellularLocation>
        <location evidence="1">Cell inner membrane</location>
        <topology evidence="1">Multi-pass membrane protein</topology>
    </subcellularLocation>
    <subcellularLocation>
        <location evidence="9">Cell membrane</location>
        <topology evidence="9">Multi-pass membrane protein</topology>
    </subcellularLocation>
</comment>
<evidence type="ECO:0000256" key="8">
    <source>
        <dbReference type="ARBA" id="ARBA00023136"/>
    </source>
</evidence>
<evidence type="ECO:0000313" key="12">
    <source>
        <dbReference type="Proteomes" id="UP001176883"/>
    </source>
</evidence>
<name>A0ABT8WBQ1_9FLAO</name>
<dbReference type="InterPro" id="IPR013525">
    <property type="entry name" value="ABC2_TM"/>
</dbReference>
<evidence type="ECO:0000256" key="3">
    <source>
        <dbReference type="ARBA" id="ARBA00022448"/>
    </source>
</evidence>
<keyword evidence="6 9" id="KW-0812">Transmembrane</keyword>
<keyword evidence="12" id="KW-1185">Reference proteome</keyword>
<evidence type="ECO:0000256" key="4">
    <source>
        <dbReference type="ARBA" id="ARBA00022475"/>
    </source>
</evidence>
<evidence type="ECO:0000313" key="11">
    <source>
        <dbReference type="EMBL" id="MDO5970570.1"/>
    </source>
</evidence>
<feature type="domain" description="ABC transmembrane type-2" evidence="10">
    <location>
        <begin position="51"/>
        <end position="289"/>
    </location>
</feature>
<feature type="transmembrane region" description="Helical" evidence="9">
    <location>
        <begin position="267"/>
        <end position="286"/>
    </location>
</feature>
<dbReference type="EMBL" id="JAUOEK010000120">
    <property type="protein sequence ID" value="MDO5970570.1"/>
    <property type="molecule type" value="Genomic_DNA"/>
</dbReference>
<sequence>MNTASEEQWLFTISSKRRIIELNFKEIARYKDLLFLFVKRDVVVKYKQTILGPLWYFIQPLFTSVIFTLIFNNIADISAGDGVPPFLFNLAGITAWNYFKECLTGTSDTFKKNQGIFGKVYFPRVIIPMSVVISNLIKFGLQLLVFFGFYLYFVMFTEKASNVSLQISLVLLPVLIIVMGTLGLGFGMIISSMTTKYRDLTFLVAFGVQLLMYASAVMYPLELIKSKVADGRIPKIAGYLIEYNPMTSIIEMFRVITLGIGDVDYSMLIYTVIVSTIIFLFGLVIFNKTEKSFIDTV</sequence>
<protein>
    <recommendedName>
        <fullName evidence="9">Transport permease protein</fullName>
    </recommendedName>
</protein>
<keyword evidence="3 9" id="KW-0813">Transport</keyword>
<evidence type="ECO:0000259" key="10">
    <source>
        <dbReference type="PROSITE" id="PS51012"/>
    </source>
</evidence>
<dbReference type="Proteomes" id="UP001176883">
    <property type="component" value="Unassembled WGS sequence"/>
</dbReference>
<evidence type="ECO:0000256" key="9">
    <source>
        <dbReference type="RuleBase" id="RU361157"/>
    </source>
</evidence>
<evidence type="ECO:0000256" key="7">
    <source>
        <dbReference type="ARBA" id="ARBA00022989"/>
    </source>
</evidence>